<dbReference type="PRINTS" id="PR00455">
    <property type="entry name" value="HTHTETR"/>
</dbReference>
<reference evidence="6" key="3">
    <citation type="submission" date="2023-06" db="EMBL/GenBank/DDBJ databases">
        <authorList>
            <person name="Sun Q."/>
            <person name="Zhou Y."/>
        </authorList>
    </citation>
    <scope>NUCLEOTIDE SEQUENCE</scope>
    <source>
        <strain evidence="6">CGMCC 1.10859</strain>
    </source>
</reference>
<protein>
    <submittedName>
        <fullName evidence="6">TetR family transcriptional regulator</fullName>
    </submittedName>
    <submittedName>
        <fullName evidence="7">Transcriptional regulator, TetR family</fullName>
    </submittedName>
</protein>
<dbReference type="SUPFAM" id="SSF46689">
    <property type="entry name" value="Homeodomain-like"/>
    <property type="match status" value="1"/>
</dbReference>
<evidence type="ECO:0000256" key="4">
    <source>
        <dbReference type="PROSITE-ProRule" id="PRU00335"/>
    </source>
</evidence>
<keyword evidence="3" id="KW-0804">Transcription</keyword>
<dbReference type="Pfam" id="PF00440">
    <property type="entry name" value="TetR_N"/>
    <property type="match status" value="1"/>
</dbReference>
<keyword evidence="2 4" id="KW-0238">DNA-binding</keyword>
<dbReference type="Proteomes" id="UP000634647">
    <property type="component" value="Unassembled WGS sequence"/>
</dbReference>
<keyword evidence="1" id="KW-0805">Transcription regulation</keyword>
<evidence type="ECO:0000256" key="2">
    <source>
        <dbReference type="ARBA" id="ARBA00023125"/>
    </source>
</evidence>
<dbReference type="AlphaFoldDB" id="A0AAN4URE0"/>
<dbReference type="FunFam" id="1.10.10.60:FF:000141">
    <property type="entry name" value="TetR family transcriptional regulator"/>
    <property type="match status" value="1"/>
</dbReference>
<dbReference type="InterPro" id="IPR050109">
    <property type="entry name" value="HTH-type_TetR-like_transc_reg"/>
</dbReference>
<gene>
    <name evidence="6" type="ORF">GCM10008024_18510</name>
    <name evidence="7" type="ORF">SAMN05444006_10896</name>
</gene>
<dbReference type="PANTHER" id="PTHR30055">
    <property type="entry name" value="HTH-TYPE TRANSCRIPTIONAL REGULATOR RUTR"/>
    <property type="match status" value="1"/>
</dbReference>
<dbReference type="EMBL" id="FNOB01000008">
    <property type="protein sequence ID" value="SDW94542.1"/>
    <property type="molecule type" value="Genomic_DNA"/>
</dbReference>
<dbReference type="SUPFAM" id="SSF48498">
    <property type="entry name" value="Tetracyclin repressor-like, C-terminal domain"/>
    <property type="match status" value="1"/>
</dbReference>
<name>A0AAN4URE0_9RHOB</name>
<reference evidence="7 8" key="2">
    <citation type="submission" date="2016-10" db="EMBL/GenBank/DDBJ databases">
        <authorList>
            <person name="Varghese N."/>
            <person name="Submissions S."/>
        </authorList>
    </citation>
    <scope>NUCLEOTIDE SEQUENCE [LARGE SCALE GENOMIC DNA]</scope>
    <source>
        <strain evidence="7 8">DSM 24802</strain>
    </source>
</reference>
<dbReference type="EMBL" id="BNAB01000007">
    <property type="protein sequence ID" value="GHE01724.1"/>
    <property type="molecule type" value="Genomic_DNA"/>
</dbReference>
<keyword evidence="8" id="KW-1185">Reference proteome</keyword>
<dbReference type="PANTHER" id="PTHR30055:SF146">
    <property type="entry name" value="HTH-TYPE TRANSCRIPTIONAL DUAL REGULATOR CECR"/>
    <property type="match status" value="1"/>
</dbReference>
<dbReference type="GO" id="GO:0000976">
    <property type="term" value="F:transcription cis-regulatory region binding"/>
    <property type="evidence" value="ECO:0007669"/>
    <property type="project" value="TreeGrafter"/>
</dbReference>
<dbReference type="InterPro" id="IPR001647">
    <property type="entry name" value="HTH_TetR"/>
</dbReference>
<accession>A0AAN4URE0</accession>
<evidence type="ECO:0000313" key="6">
    <source>
        <dbReference type="EMBL" id="GHE01724.1"/>
    </source>
</evidence>
<comment type="caution">
    <text evidence="6">The sequence shown here is derived from an EMBL/GenBank/DDBJ whole genome shotgun (WGS) entry which is preliminary data.</text>
</comment>
<dbReference type="InterPro" id="IPR039536">
    <property type="entry name" value="TetR_C_Proteobacteria"/>
</dbReference>
<dbReference type="Gene3D" id="1.10.10.60">
    <property type="entry name" value="Homeodomain-like"/>
    <property type="match status" value="1"/>
</dbReference>
<dbReference type="RefSeq" id="WP_035844808.1">
    <property type="nucleotide sequence ID" value="NZ_BNAB01000007.1"/>
</dbReference>
<feature type="DNA-binding region" description="H-T-H motif" evidence="4">
    <location>
        <begin position="33"/>
        <end position="52"/>
    </location>
</feature>
<evidence type="ECO:0000256" key="1">
    <source>
        <dbReference type="ARBA" id="ARBA00023015"/>
    </source>
</evidence>
<feature type="domain" description="HTH tetR-type" evidence="5">
    <location>
        <begin position="10"/>
        <end position="70"/>
    </location>
</feature>
<dbReference type="Pfam" id="PF14246">
    <property type="entry name" value="TetR_C_7"/>
    <property type="match status" value="1"/>
</dbReference>
<dbReference type="InterPro" id="IPR009057">
    <property type="entry name" value="Homeodomain-like_sf"/>
</dbReference>
<dbReference type="GO" id="GO:0003700">
    <property type="term" value="F:DNA-binding transcription factor activity"/>
    <property type="evidence" value="ECO:0007669"/>
    <property type="project" value="TreeGrafter"/>
</dbReference>
<dbReference type="Gene3D" id="1.10.357.10">
    <property type="entry name" value="Tetracycline Repressor, domain 2"/>
    <property type="match status" value="1"/>
</dbReference>
<evidence type="ECO:0000259" key="5">
    <source>
        <dbReference type="PROSITE" id="PS50977"/>
    </source>
</evidence>
<sequence length="208" mass="23329">MTTTAKVKRGRKFDQVIEGARRVFLRDGFDGASVDDITREAGVSKATLYSYFPDKRLLFLEVAKGECRRQAETAVEFDDTDSAPETVLTIAGRRIAELASSDFGRSVFRVCVAEAERFPEIGHEFYKSGPGLVRQRLIAYLEGAVARGQLAIDDIPLAAAQFAELCRAEVHVRRLFHLDETFSAKRRDGIVRGAVEMFMSRYGVRNRD</sequence>
<evidence type="ECO:0000256" key="3">
    <source>
        <dbReference type="ARBA" id="ARBA00023163"/>
    </source>
</evidence>
<dbReference type="InterPro" id="IPR036271">
    <property type="entry name" value="Tet_transcr_reg_TetR-rel_C_sf"/>
</dbReference>
<evidence type="ECO:0000313" key="7">
    <source>
        <dbReference type="EMBL" id="SDW94542.1"/>
    </source>
</evidence>
<dbReference type="InterPro" id="IPR023772">
    <property type="entry name" value="DNA-bd_HTH_TetR-type_CS"/>
</dbReference>
<dbReference type="PROSITE" id="PS01081">
    <property type="entry name" value="HTH_TETR_1"/>
    <property type="match status" value="1"/>
</dbReference>
<evidence type="ECO:0000313" key="8">
    <source>
        <dbReference type="Proteomes" id="UP000199541"/>
    </source>
</evidence>
<dbReference type="Proteomes" id="UP000199541">
    <property type="component" value="Unassembled WGS sequence"/>
</dbReference>
<reference evidence="6" key="1">
    <citation type="journal article" date="2014" name="Int. J. Syst. Evol. Microbiol.">
        <title>Complete genome sequence of Corynebacterium casei LMG S-19264T (=DSM 44701T), isolated from a smear-ripened cheese.</title>
        <authorList>
            <consortium name="US DOE Joint Genome Institute (JGI-PGF)"/>
            <person name="Walter F."/>
            <person name="Albersmeier A."/>
            <person name="Kalinowski J."/>
            <person name="Ruckert C."/>
        </authorList>
    </citation>
    <scope>NUCLEOTIDE SEQUENCE</scope>
    <source>
        <strain evidence="6">CGMCC 1.10859</strain>
    </source>
</reference>
<evidence type="ECO:0000313" key="9">
    <source>
        <dbReference type="Proteomes" id="UP000634647"/>
    </source>
</evidence>
<organism evidence="6 9">
    <name type="scientific">Allgaiera indica</name>
    <dbReference type="NCBI Taxonomy" id="765699"/>
    <lineage>
        <taxon>Bacteria</taxon>
        <taxon>Pseudomonadati</taxon>
        <taxon>Pseudomonadota</taxon>
        <taxon>Alphaproteobacteria</taxon>
        <taxon>Rhodobacterales</taxon>
        <taxon>Paracoccaceae</taxon>
        <taxon>Allgaiera</taxon>
    </lineage>
</organism>
<proteinExistence type="predicted"/>
<dbReference type="PROSITE" id="PS50977">
    <property type="entry name" value="HTH_TETR_2"/>
    <property type="match status" value="1"/>
</dbReference>